<dbReference type="GO" id="GO:0003714">
    <property type="term" value="F:transcription corepressor activity"/>
    <property type="evidence" value="ECO:0007669"/>
    <property type="project" value="TreeGrafter"/>
</dbReference>
<dbReference type="PROSITE" id="PS51059">
    <property type="entry name" value="PARP_CATALYTIC"/>
    <property type="match status" value="1"/>
</dbReference>
<dbReference type="SUPFAM" id="SSF56399">
    <property type="entry name" value="ADP-ribosylation"/>
    <property type="match status" value="1"/>
</dbReference>
<proteinExistence type="inferred from homology"/>
<dbReference type="EMBL" id="KN120547">
    <property type="protein sequence ID" value="KFO38290.1"/>
    <property type="molecule type" value="Genomic_DNA"/>
</dbReference>
<dbReference type="GO" id="GO:1990404">
    <property type="term" value="F:NAD+-protein mono-ADP-ribosyltransferase activity"/>
    <property type="evidence" value="ECO:0007669"/>
    <property type="project" value="TreeGrafter"/>
</dbReference>
<dbReference type="InterPro" id="IPR002589">
    <property type="entry name" value="Macro_dom"/>
</dbReference>
<dbReference type="InterPro" id="IPR057049">
    <property type="entry name" value="PARP14_KH_8"/>
</dbReference>
<evidence type="ECO:0000256" key="9">
    <source>
        <dbReference type="ARBA" id="ARBA00022765"/>
    </source>
</evidence>
<dbReference type="Gene3D" id="3.90.228.10">
    <property type="match status" value="1"/>
</dbReference>
<keyword evidence="12" id="KW-0539">Nucleus</keyword>
<dbReference type="GO" id="GO:0045087">
    <property type="term" value="P:innate immune response"/>
    <property type="evidence" value="ECO:0007669"/>
    <property type="project" value="UniProtKB-KW"/>
</dbReference>
<keyword evidence="6" id="KW-0808">Transferase</keyword>
<dbReference type="GO" id="GO:0016779">
    <property type="term" value="F:nucleotidyltransferase activity"/>
    <property type="evidence" value="ECO:0007669"/>
    <property type="project" value="UniProtKB-KW"/>
</dbReference>
<feature type="domain" description="Macro" evidence="15">
    <location>
        <begin position="69"/>
        <end position="258"/>
    </location>
</feature>
<keyword evidence="9" id="KW-0013">ADP-ribosylation</keyword>
<keyword evidence="3" id="KW-0963">Cytoplasm</keyword>
<dbReference type="SUPFAM" id="SSF52949">
    <property type="entry name" value="Macro domain-like"/>
    <property type="match status" value="1"/>
</dbReference>
<evidence type="ECO:0000256" key="2">
    <source>
        <dbReference type="ARBA" id="ARBA00004496"/>
    </source>
</evidence>
<evidence type="ECO:0000256" key="8">
    <source>
        <dbReference type="ARBA" id="ARBA00022737"/>
    </source>
</evidence>
<accession>A0A091E6T7</accession>
<evidence type="ECO:0000313" key="17">
    <source>
        <dbReference type="Proteomes" id="UP000028990"/>
    </source>
</evidence>
<evidence type="ECO:0000256" key="10">
    <source>
        <dbReference type="ARBA" id="ARBA00022859"/>
    </source>
</evidence>
<dbReference type="InterPro" id="IPR012317">
    <property type="entry name" value="Poly(ADP-ribose)pol_cat_dom"/>
</dbReference>
<keyword evidence="11" id="KW-0520">NAD</keyword>
<evidence type="ECO:0000256" key="13">
    <source>
        <dbReference type="ARBA" id="ARBA00024347"/>
    </source>
</evidence>
<comment type="subcellular location">
    <subcellularLocation>
        <location evidence="2">Cytoplasm</location>
    </subcellularLocation>
    <subcellularLocation>
        <location evidence="1">Nucleus</location>
    </subcellularLocation>
</comment>
<evidence type="ECO:0000256" key="4">
    <source>
        <dbReference type="ARBA" id="ARBA00022588"/>
    </source>
</evidence>
<gene>
    <name evidence="16" type="ORF">H920_00242</name>
</gene>
<keyword evidence="8" id="KW-0677">Repeat</keyword>
<evidence type="ECO:0000256" key="6">
    <source>
        <dbReference type="ARBA" id="ARBA00022679"/>
    </source>
</evidence>
<dbReference type="GO" id="GO:0060335">
    <property type="term" value="P:positive regulation of type II interferon-mediated signaling pathway"/>
    <property type="evidence" value="ECO:0007669"/>
    <property type="project" value="TreeGrafter"/>
</dbReference>
<keyword evidence="7" id="KW-0548">Nucleotidyltransferase</keyword>
<dbReference type="PANTHER" id="PTHR14453">
    <property type="entry name" value="PARP/ZINC FINGER CCCH TYPE DOMAIN CONTAINING PROTEIN"/>
    <property type="match status" value="1"/>
</dbReference>
<dbReference type="InterPro" id="IPR052056">
    <property type="entry name" value="Mono-ARTD/PARP"/>
</dbReference>
<comment type="similarity">
    <text evidence="13">Belongs to the ARTD/PARP family.</text>
</comment>
<evidence type="ECO:0000256" key="3">
    <source>
        <dbReference type="ARBA" id="ARBA00022490"/>
    </source>
</evidence>
<dbReference type="Gene3D" id="3.40.220.10">
    <property type="entry name" value="Leucine Aminopeptidase, subunit E, domain 1"/>
    <property type="match status" value="1"/>
</dbReference>
<dbReference type="Pfam" id="PF23254">
    <property type="entry name" value="KH_PARP14_8"/>
    <property type="match status" value="1"/>
</dbReference>
<dbReference type="CDD" id="cd02907">
    <property type="entry name" value="Macro_Af1521_BAL-like"/>
    <property type="match status" value="1"/>
</dbReference>
<name>A0A091E6T7_FUKDA</name>
<dbReference type="InterPro" id="IPR043472">
    <property type="entry name" value="Macro_dom-like"/>
</dbReference>
<organism evidence="16 17">
    <name type="scientific">Fukomys damarensis</name>
    <name type="common">Damaraland mole rat</name>
    <name type="synonym">Cryptomys damarensis</name>
    <dbReference type="NCBI Taxonomy" id="885580"/>
    <lineage>
        <taxon>Eukaryota</taxon>
        <taxon>Metazoa</taxon>
        <taxon>Chordata</taxon>
        <taxon>Craniata</taxon>
        <taxon>Vertebrata</taxon>
        <taxon>Euteleostomi</taxon>
        <taxon>Mammalia</taxon>
        <taxon>Eutheria</taxon>
        <taxon>Euarchontoglires</taxon>
        <taxon>Glires</taxon>
        <taxon>Rodentia</taxon>
        <taxon>Hystricomorpha</taxon>
        <taxon>Bathyergidae</taxon>
        <taxon>Fukomys</taxon>
    </lineage>
</organism>
<dbReference type="PROSITE" id="PS51154">
    <property type="entry name" value="MACRO"/>
    <property type="match status" value="1"/>
</dbReference>
<keyword evidence="5" id="KW-0328">Glycosyltransferase</keyword>
<dbReference type="PANTHER" id="PTHR14453:SF70">
    <property type="entry name" value="PROTEIN MONO-ADP-RIBOSYLTRANSFERASE PARP9"/>
    <property type="match status" value="1"/>
</dbReference>
<keyword evidence="17" id="KW-1185">Reference proteome</keyword>
<evidence type="ECO:0000256" key="11">
    <source>
        <dbReference type="ARBA" id="ARBA00023027"/>
    </source>
</evidence>
<dbReference type="SMART" id="SM00506">
    <property type="entry name" value="A1pp"/>
    <property type="match status" value="1"/>
</dbReference>
<dbReference type="CDD" id="cd01439">
    <property type="entry name" value="TCCD_inducible_PARP_like"/>
    <property type="match status" value="1"/>
</dbReference>
<dbReference type="GO" id="GO:0010629">
    <property type="term" value="P:negative regulation of gene expression"/>
    <property type="evidence" value="ECO:0007669"/>
    <property type="project" value="TreeGrafter"/>
</dbReference>
<dbReference type="Proteomes" id="UP000028990">
    <property type="component" value="Unassembled WGS sequence"/>
</dbReference>
<dbReference type="FunFam" id="3.40.220.10:FF:000010">
    <property type="entry name" value="Poly [ADP-ribose] polymerase"/>
    <property type="match status" value="1"/>
</dbReference>
<evidence type="ECO:0000256" key="5">
    <source>
        <dbReference type="ARBA" id="ARBA00022676"/>
    </source>
</evidence>
<dbReference type="Pfam" id="PF01661">
    <property type="entry name" value="Macro"/>
    <property type="match status" value="1"/>
</dbReference>
<protein>
    <submittedName>
        <fullName evidence="16">Poly [ADP-ribose] polymerase 9</fullName>
    </submittedName>
</protein>
<evidence type="ECO:0000256" key="12">
    <source>
        <dbReference type="ARBA" id="ARBA00023242"/>
    </source>
</evidence>
<evidence type="ECO:0000256" key="1">
    <source>
        <dbReference type="ARBA" id="ARBA00004123"/>
    </source>
</evidence>
<keyword evidence="10" id="KW-0391">Immunity</keyword>
<evidence type="ECO:0000313" key="16">
    <source>
        <dbReference type="EMBL" id="KFO38290.1"/>
    </source>
</evidence>
<dbReference type="GO" id="GO:0005634">
    <property type="term" value="C:nucleus"/>
    <property type="evidence" value="ECO:0007669"/>
    <property type="project" value="UniProtKB-SubCell"/>
</dbReference>
<dbReference type="AlphaFoldDB" id="A0A091E6T7"/>
<feature type="domain" description="PARP catalytic" evidence="14">
    <location>
        <begin position="444"/>
        <end position="647"/>
    </location>
</feature>
<keyword evidence="4" id="KW-0399">Innate immunity</keyword>
<sequence>MFSVELLESTEEADFSVDTFSWKIPINHSDFTILKNHESRLSEVLQNKFGCLSTLISPALKGHSQLLAQKVFSKRLSPRLELSVWKDDLTRHAVDAVVNAANEDLLHGGGLAGALVRVGGREIQEESRRFVVRYGKVPASEIAITGAGQLPCNLIIHAVGPQWKAKDAQRCIDKLHRVVARILKYVTYENTTIKTIAIPALSSGIFQFPLDLCTKTILQTIEWYFREMPLLSNLEEIHLVSNEDLTVAALKTASEVFLGENELGPWMSQETTPPVNIQTVQGQTLQTVQGHIEQQMASSAEMTKESKMLSPTSHNVPHQWSRGNGLEDGSPGVNLMGFNLEEMHEAEAWIQKILTSRDHHVIENNLILYLGKKEHEFLSDLQTTSRVCILEVIHPEKAKLEIKGAQADCIEVVMKIEHMLCDVQEEIIRKKEQGLQSLSGQWTDQQGKPQDEVNEVILFQRLPVLLTQELEDQKKQFKKHGLLVIKVEKIDNPVLMAAFQRKKRLMEERTHRQSVSRRLFQQVPRGLCSAVCRIGFQRLYSVPCDPKYGAGIYFTSNLKNLADKAKKTPATDKLIYVFEADVLTGSFCQGHQLNVVPPPLSPGAIDGHDSLVDNMSSPETFVIFSGTQAMPQYLWVCIQDPERSQDQ</sequence>
<dbReference type="GO" id="GO:0044389">
    <property type="term" value="F:ubiquitin-like protein ligase binding"/>
    <property type="evidence" value="ECO:0007669"/>
    <property type="project" value="TreeGrafter"/>
</dbReference>
<dbReference type="GO" id="GO:0070212">
    <property type="term" value="P:protein poly-ADP-ribosylation"/>
    <property type="evidence" value="ECO:0007669"/>
    <property type="project" value="TreeGrafter"/>
</dbReference>
<dbReference type="GO" id="GO:0005737">
    <property type="term" value="C:cytoplasm"/>
    <property type="evidence" value="ECO:0007669"/>
    <property type="project" value="UniProtKB-SubCell"/>
</dbReference>
<dbReference type="GO" id="GO:0003950">
    <property type="term" value="F:NAD+ poly-ADP-ribosyltransferase activity"/>
    <property type="evidence" value="ECO:0007669"/>
    <property type="project" value="InterPro"/>
</dbReference>
<evidence type="ECO:0000259" key="15">
    <source>
        <dbReference type="PROSITE" id="PS51154"/>
    </source>
</evidence>
<reference evidence="16 17" key="1">
    <citation type="submission" date="2013-11" db="EMBL/GenBank/DDBJ databases">
        <title>The Damaraland mole rat (Fukomys damarensis) genome and evolution of African mole rats.</title>
        <authorList>
            <person name="Gladyshev V.N."/>
            <person name="Fang X."/>
        </authorList>
    </citation>
    <scope>NUCLEOTIDE SEQUENCE [LARGE SCALE GENOMIC DNA]</scope>
    <source>
        <tissue evidence="16">Liver</tissue>
    </source>
</reference>
<evidence type="ECO:0000259" key="14">
    <source>
        <dbReference type="PROSITE" id="PS51059"/>
    </source>
</evidence>
<evidence type="ECO:0000256" key="7">
    <source>
        <dbReference type="ARBA" id="ARBA00022695"/>
    </source>
</evidence>